<proteinExistence type="predicted"/>
<dbReference type="OrthoDB" id="3841071at2759"/>
<protein>
    <submittedName>
        <fullName evidence="2">Uncharacterized protein</fullName>
    </submittedName>
</protein>
<dbReference type="Proteomes" id="UP000298493">
    <property type="component" value="Unassembled WGS sequence"/>
</dbReference>
<feature type="signal peptide" evidence="1">
    <location>
        <begin position="1"/>
        <end position="19"/>
    </location>
</feature>
<comment type="caution">
    <text evidence="2">The sequence shown here is derived from an EMBL/GenBank/DDBJ whole genome shotgun (WGS) entry which is preliminary data.</text>
</comment>
<evidence type="ECO:0000256" key="1">
    <source>
        <dbReference type="SAM" id="SignalP"/>
    </source>
</evidence>
<keyword evidence="3" id="KW-1185">Reference proteome</keyword>
<evidence type="ECO:0000313" key="3">
    <source>
        <dbReference type="Proteomes" id="UP000298493"/>
    </source>
</evidence>
<accession>A0A4Z1NL95</accession>
<keyword evidence="1" id="KW-0732">Signal</keyword>
<gene>
    <name evidence="2" type="ORF">E6O75_ATG07841</name>
</gene>
<name>A0A4Z1NL95_9PEZI</name>
<organism evidence="2 3">
    <name type="scientific">Venturia nashicola</name>
    <dbReference type="NCBI Taxonomy" id="86259"/>
    <lineage>
        <taxon>Eukaryota</taxon>
        <taxon>Fungi</taxon>
        <taxon>Dikarya</taxon>
        <taxon>Ascomycota</taxon>
        <taxon>Pezizomycotina</taxon>
        <taxon>Dothideomycetes</taxon>
        <taxon>Pleosporomycetidae</taxon>
        <taxon>Venturiales</taxon>
        <taxon>Venturiaceae</taxon>
        <taxon>Venturia</taxon>
    </lineage>
</organism>
<evidence type="ECO:0000313" key="2">
    <source>
        <dbReference type="EMBL" id="TID15513.1"/>
    </source>
</evidence>
<dbReference type="EMBL" id="SNSC02000020">
    <property type="protein sequence ID" value="TID15513.1"/>
    <property type="molecule type" value="Genomic_DNA"/>
</dbReference>
<feature type="chain" id="PRO_5021508692" evidence="1">
    <location>
        <begin position="20"/>
        <end position="121"/>
    </location>
</feature>
<reference evidence="2 3" key="1">
    <citation type="submission" date="2019-04" db="EMBL/GenBank/DDBJ databases">
        <title>High contiguity whole genome sequence and gene annotation resource for two Venturia nashicola isolates.</title>
        <authorList>
            <person name="Prokchorchik M."/>
            <person name="Won K."/>
            <person name="Lee Y."/>
            <person name="Choi E.D."/>
            <person name="Segonzac C."/>
            <person name="Sohn K.H."/>
        </authorList>
    </citation>
    <scope>NUCLEOTIDE SEQUENCE [LARGE SCALE GENOMIC DNA]</scope>
    <source>
        <strain evidence="2 3">PRI2</strain>
    </source>
</reference>
<dbReference type="AlphaFoldDB" id="A0A4Z1NL95"/>
<sequence length="121" mass="13079">MHFTTTTVLALMSALGAIASPVENIERDTTKALNVGWQEGPVGNINKAALKDCVANFGSWSSESYCGGVKWNLGGSNYASSTDCKNACRDGMNARIDRGLTSVTCDDWEGVAAHCWFMYWT</sequence>